<dbReference type="PROSITE" id="PS50157">
    <property type="entry name" value="ZINC_FINGER_C2H2_2"/>
    <property type="match status" value="3"/>
</dbReference>
<dbReference type="EMBL" id="OC867744">
    <property type="protein sequence ID" value="CAD7633671.1"/>
    <property type="molecule type" value="Genomic_DNA"/>
</dbReference>
<feature type="region of interest" description="Disordered" evidence="6">
    <location>
        <begin position="260"/>
        <end position="292"/>
    </location>
</feature>
<dbReference type="FunFam" id="3.30.160.60:FF:000100">
    <property type="entry name" value="Zinc finger 45-like"/>
    <property type="match status" value="1"/>
</dbReference>
<dbReference type="PROSITE" id="PS00028">
    <property type="entry name" value="ZINC_FINGER_C2H2_1"/>
    <property type="match status" value="2"/>
</dbReference>
<dbReference type="PANTHER" id="PTHR24408">
    <property type="entry name" value="ZINC FINGER PROTEIN"/>
    <property type="match status" value="1"/>
</dbReference>
<evidence type="ECO:0000256" key="3">
    <source>
        <dbReference type="ARBA" id="ARBA00022771"/>
    </source>
</evidence>
<dbReference type="FunFam" id="3.30.160.60:FF:001111">
    <property type="entry name" value="Zinc finger protein 92 homolog"/>
    <property type="match status" value="1"/>
</dbReference>
<dbReference type="GO" id="GO:0000981">
    <property type="term" value="F:DNA-binding transcription factor activity, RNA polymerase II-specific"/>
    <property type="evidence" value="ECO:0007669"/>
    <property type="project" value="TreeGrafter"/>
</dbReference>
<dbReference type="GO" id="GO:0008270">
    <property type="term" value="F:zinc ion binding"/>
    <property type="evidence" value="ECO:0007669"/>
    <property type="project" value="UniProtKB-KW"/>
</dbReference>
<reference evidence="8" key="1">
    <citation type="submission" date="2020-11" db="EMBL/GenBank/DDBJ databases">
        <authorList>
            <person name="Tran Van P."/>
        </authorList>
    </citation>
    <scope>NUCLEOTIDE SEQUENCE</scope>
</reference>
<keyword evidence="1" id="KW-0479">Metal-binding</keyword>
<dbReference type="SUPFAM" id="SSF57667">
    <property type="entry name" value="beta-beta-alpha zinc fingers"/>
    <property type="match status" value="2"/>
</dbReference>
<dbReference type="Proteomes" id="UP000759131">
    <property type="component" value="Unassembled WGS sequence"/>
</dbReference>
<dbReference type="InterPro" id="IPR018865">
    <property type="entry name" value="STK19-like"/>
</dbReference>
<keyword evidence="3 5" id="KW-0863">Zinc-finger</keyword>
<evidence type="ECO:0000313" key="9">
    <source>
        <dbReference type="Proteomes" id="UP000759131"/>
    </source>
</evidence>
<dbReference type="Pfam" id="PF00096">
    <property type="entry name" value="zf-C2H2"/>
    <property type="match status" value="1"/>
</dbReference>
<feature type="compositionally biased region" description="Polar residues" evidence="6">
    <location>
        <begin position="283"/>
        <end position="292"/>
    </location>
</feature>
<keyword evidence="9" id="KW-1185">Reference proteome</keyword>
<dbReference type="Gene3D" id="3.30.160.60">
    <property type="entry name" value="Classic Zinc Finger"/>
    <property type="match status" value="3"/>
</dbReference>
<evidence type="ECO:0000256" key="1">
    <source>
        <dbReference type="ARBA" id="ARBA00022723"/>
    </source>
</evidence>
<evidence type="ECO:0000256" key="4">
    <source>
        <dbReference type="ARBA" id="ARBA00022833"/>
    </source>
</evidence>
<name>A0A7R9L233_9ACAR</name>
<dbReference type="OrthoDB" id="10261701at2759"/>
<evidence type="ECO:0000256" key="6">
    <source>
        <dbReference type="SAM" id="MobiDB-lite"/>
    </source>
</evidence>
<dbReference type="InterPro" id="IPR036236">
    <property type="entry name" value="Znf_C2H2_sf"/>
</dbReference>
<keyword evidence="2" id="KW-0677">Repeat</keyword>
<sequence length="292" mass="34657">MKSRSSDVVMSSGKRKQQFEDNSDEDLNKRSKTLFNDKPSFSDVHKAYEYLRSLFPTEKFGQRIPTIVWRHQLYPLFHNKTLIDRQLNTWSESAYIRLFRLGSTIDDNEVVIILMSDFQDYVHKFVPKTIITERFLKKVLTEKSSTQISSDVLKNEYSFNDNNISELIREKPFVCETCGKTFRQIAQLNQHRIVHTELRPFSCNLCDRTFRCRSNLRLHLDHHNGQRRHQHIRRKHLGLLPFKCLLCENKSFCEKQELESHMRMHSGEKRPKPKRKRLPLPVPQTNANTIVN</sequence>
<protein>
    <recommendedName>
        <fullName evidence="7">C2H2-type domain-containing protein</fullName>
    </recommendedName>
</protein>
<feature type="domain" description="C2H2-type" evidence="7">
    <location>
        <begin position="242"/>
        <end position="270"/>
    </location>
</feature>
<feature type="compositionally biased region" description="Basic and acidic residues" evidence="6">
    <location>
        <begin position="260"/>
        <end position="270"/>
    </location>
</feature>
<dbReference type="Pfam" id="PF10494">
    <property type="entry name" value="Stk19"/>
    <property type="match status" value="1"/>
</dbReference>
<evidence type="ECO:0000256" key="5">
    <source>
        <dbReference type="PROSITE-ProRule" id="PRU00042"/>
    </source>
</evidence>
<dbReference type="PANTHER" id="PTHR24408:SF58">
    <property type="entry name" value="TRANSCRIPTION FACTOR (TFIIIA), PUTATIVE (AFU_ORTHOLOGUE AFUA_1G05150)-RELATED"/>
    <property type="match status" value="1"/>
</dbReference>
<dbReference type="GO" id="GO:0005634">
    <property type="term" value="C:nucleus"/>
    <property type="evidence" value="ECO:0007669"/>
    <property type="project" value="TreeGrafter"/>
</dbReference>
<evidence type="ECO:0000259" key="7">
    <source>
        <dbReference type="PROSITE" id="PS50157"/>
    </source>
</evidence>
<dbReference type="AlphaFoldDB" id="A0A7R9L233"/>
<evidence type="ECO:0000313" key="8">
    <source>
        <dbReference type="EMBL" id="CAD7633671.1"/>
    </source>
</evidence>
<feature type="domain" description="C2H2-type" evidence="7">
    <location>
        <begin position="173"/>
        <end position="200"/>
    </location>
</feature>
<feature type="region of interest" description="Disordered" evidence="6">
    <location>
        <begin position="1"/>
        <end position="32"/>
    </location>
</feature>
<keyword evidence="4" id="KW-0862">Zinc</keyword>
<organism evidence="8">
    <name type="scientific">Medioppia subpectinata</name>
    <dbReference type="NCBI Taxonomy" id="1979941"/>
    <lineage>
        <taxon>Eukaryota</taxon>
        <taxon>Metazoa</taxon>
        <taxon>Ecdysozoa</taxon>
        <taxon>Arthropoda</taxon>
        <taxon>Chelicerata</taxon>
        <taxon>Arachnida</taxon>
        <taxon>Acari</taxon>
        <taxon>Acariformes</taxon>
        <taxon>Sarcoptiformes</taxon>
        <taxon>Oribatida</taxon>
        <taxon>Brachypylina</taxon>
        <taxon>Oppioidea</taxon>
        <taxon>Oppiidae</taxon>
        <taxon>Medioppia</taxon>
    </lineage>
</organism>
<feature type="domain" description="C2H2-type" evidence="7">
    <location>
        <begin position="201"/>
        <end position="228"/>
    </location>
</feature>
<accession>A0A7R9L233</accession>
<proteinExistence type="predicted"/>
<dbReference type="InterPro" id="IPR013087">
    <property type="entry name" value="Znf_C2H2_type"/>
</dbReference>
<dbReference type="SMART" id="SM00355">
    <property type="entry name" value="ZnF_C2H2"/>
    <property type="match status" value="3"/>
</dbReference>
<dbReference type="GO" id="GO:0043565">
    <property type="term" value="F:sequence-specific DNA binding"/>
    <property type="evidence" value="ECO:0007669"/>
    <property type="project" value="TreeGrafter"/>
</dbReference>
<evidence type="ECO:0000256" key="2">
    <source>
        <dbReference type="ARBA" id="ARBA00022737"/>
    </source>
</evidence>
<dbReference type="EMBL" id="CAJPIZ010013169">
    <property type="protein sequence ID" value="CAG2114101.1"/>
    <property type="molecule type" value="Genomic_DNA"/>
</dbReference>
<gene>
    <name evidence="8" type="ORF">OSB1V03_LOCUS14067</name>
</gene>